<gene>
    <name evidence="1" type="ORF">ESB13_17340</name>
</gene>
<accession>A0A4Q1D5Q4</accession>
<dbReference type="EMBL" id="SDHZ01000002">
    <property type="protein sequence ID" value="RXK83835.1"/>
    <property type="molecule type" value="Genomic_DNA"/>
</dbReference>
<name>A0A4Q1D5Q4_9BACT</name>
<protein>
    <recommendedName>
        <fullName evidence="3">NlpE C-terminal OB domain-containing protein</fullName>
    </recommendedName>
</protein>
<keyword evidence="2" id="KW-1185">Reference proteome</keyword>
<proteinExistence type="predicted"/>
<dbReference type="OrthoDB" id="5348860at2"/>
<dbReference type="Proteomes" id="UP000290545">
    <property type="component" value="Unassembled WGS sequence"/>
</dbReference>
<dbReference type="Pfam" id="PF04170">
    <property type="entry name" value="NlpE"/>
    <property type="match status" value="1"/>
</dbReference>
<reference evidence="1 2" key="1">
    <citation type="submission" date="2019-01" db="EMBL/GenBank/DDBJ databases">
        <title>Filimonas sp. strain TTM-71.</title>
        <authorList>
            <person name="Chen W.-M."/>
        </authorList>
    </citation>
    <scope>NUCLEOTIDE SEQUENCE [LARGE SCALE GENOMIC DNA]</scope>
    <source>
        <strain evidence="1 2">TTM-71</strain>
    </source>
</reference>
<organism evidence="1 2">
    <name type="scientific">Filimonas effusa</name>
    <dbReference type="NCBI Taxonomy" id="2508721"/>
    <lineage>
        <taxon>Bacteria</taxon>
        <taxon>Pseudomonadati</taxon>
        <taxon>Bacteroidota</taxon>
        <taxon>Chitinophagia</taxon>
        <taxon>Chitinophagales</taxon>
        <taxon>Chitinophagaceae</taxon>
        <taxon>Filimonas</taxon>
    </lineage>
</organism>
<comment type="caution">
    <text evidence="1">The sequence shown here is derived from an EMBL/GenBank/DDBJ whole genome shotgun (WGS) entry which is preliminary data.</text>
</comment>
<dbReference type="Gene3D" id="2.40.128.640">
    <property type="match status" value="1"/>
</dbReference>
<dbReference type="RefSeq" id="WP_129004887.1">
    <property type="nucleotide sequence ID" value="NZ_SDHZ01000002.1"/>
</dbReference>
<evidence type="ECO:0000313" key="2">
    <source>
        <dbReference type="Proteomes" id="UP000290545"/>
    </source>
</evidence>
<evidence type="ECO:0000313" key="1">
    <source>
        <dbReference type="EMBL" id="RXK83835.1"/>
    </source>
</evidence>
<dbReference type="AlphaFoldDB" id="A0A4Q1D5Q4"/>
<evidence type="ECO:0008006" key="3">
    <source>
        <dbReference type="Google" id="ProtNLM"/>
    </source>
</evidence>
<sequence>MSIQSMIVAAALALLVSCGNGTNSKNQHDSIASPSNFVSHQFDGVFADTLPCADCSGIITHLNLESDSTFVLEQEYVGLKEGDRVFYQLGRWSLVDSLLRLNEITEGPRQFKIVNTDELKMLDNEGVIITGTNLNYTLHRQHTAFVAKKPFTVRGVATDAGANSFFKICAWHKEVPLRLTATTIYPDSLAGLKDALKKGALVEAEGRFSTADSAGKTFQVFTADKFLRYLPGEKCKD</sequence>
<dbReference type="InterPro" id="IPR007298">
    <property type="entry name" value="Cu-R_lipoprotein_NlpE"/>
</dbReference>